<dbReference type="AlphaFoldDB" id="A0A9D6QJF3"/>
<evidence type="ECO:0000313" key="3">
    <source>
        <dbReference type="Proteomes" id="UP000807850"/>
    </source>
</evidence>
<comment type="caution">
    <text evidence="2">The sequence shown here is derived from an EMBL/GenBank/DDBJ whole genome shotgun (WGS) entry which is preliminary data.</text>
</comment>
<feature type="transmembrane region" description="Helical" evidence="1">
    <location>
        <begin position="259"/>
        <end position="280"/>
    </location>
</feature>
<proteinExistence type="predicted"/>
<feature type="transmembrane region" description="Helical" evidence="1">
    <location>
        <begin position="348"/>
        <end position="368"/>
    </location>
</feature>
<organism evidence="2 3">
    <name type="scientific">Eiseniibacteriota bacterium</name>
    <dbReference type="NCBI Taxonomy" id="2212470"/>
    <lineage>
        <taxon>Bacteria</taxon>
        <taxon>Candidatus Eiseniibacteriota</taxon>
    </lineage>
</organism>
<feature type="transmembrane region" description="Helical" evidence="1">
    <location>
        <begin position="292"/>
        <end position="310"/>
    </location>
</feature>
<evidence type="ECO:0000313" key="2">
    <source>
        <dbReference type="EMBL" id="MBI3539195.1"/>
    </source>
</evidence>
<feature type="transmembrane region" description="Helical" evidence="1">
    <location>
        <begin position="88"/>
        <end position="108"/>
    </location>
</feature>
<accession>A0A9D6QJF3</accession>
<dbReference type="EMBL" id="JACQAY010000083">
    <property type="protein sequence ID" value="MBI3539195.1"/>
    <property type="molecule type" value="Genomic_DNA"/>
</dbReference>
<feature type="transmembrane region" description="Helical" evidence="1">
    <location>
        <begin position="141"/>
        <end position="158"/>
    </location>
</feature>
<protein>
    <recommendedName>
        <fullName evidence="4">Glycosyltransferase RgtA/B/C/D-like domain-containing protein</fullName>
    </recommendedName>
</protein>
<feature type="transmembrane region" description="Helical" evidence="1">
    <location>
        <begin position="170"/>
        <end position="194"/>
    </location>
</feature>
<feature type="transmembrane region" description="Helical" evidence="1">
    <location>
        <begin position="12"/>
        <end position="31"/>
    </location>
</feature>
<dbReference type="Proteomes" id="UP000807850">
    <property type="component" value="Unassembled WGS sequence"/>
</dbReference>
<evidence type="ECO:0008006" key="4">
    <source>
        <dbReference type="Google" id="ProtNLM"/>
    </source>
</evidence>
<gene>
    <name evidence="2" type="ORF">HY076_02865</name>
</gene>
<evidence type="ECO:0000256" key="1">
    <source>
        <dbReference type="SAM" id="Phobius"/>
    </source>
</evidence>
<sequence length="532" mass="57816">MIRTLDAPMTRVERAALFGGWALALALTWPLRGYLTDDTFIHLQYARHLATGHGLVFNTGERVYGCTSPLWVTLLADAITLGIDGLTAARALGVAAALASIALFLQLLRRTVTLPVVRAAGTIAWASNAWMLRWSTSGMETTLAVALVLAGFVAFTEGRQLGARPVRTGTLWALAAMTRPEAVFLLLLWGMFLLIDAESREGLQRLVFGSLAPVAVYGSWLLFARFYYGTFWPQTLAAKSAGGVGLAYHLANLWREARIVAATDGLLVALLIAALVFGGRRVWSGGGAKQRLVPWAWVLALPVLYTVRGVPVLSRYLVPLLPVLAWLAWRAAERWWMGDEPTPARRRVTGILAVTVAGAIVAQNLFVYRTQVVPHVRSFSPALEKSLIAWGRWFGRTTAPSAVIATPDIGAIGYFSGRRIVDLAGLVTPAMVTHLARETPEEAIAGFHFATFSRPDYLVDRAASPYLLMRTSPWAATLTPLGVARVPNLGLARPNAAFYSFYRVSWPVFDSLRAARAARPAPLSSAAPRPAH</sequence>
<feature type="transmembrane region" description="Helical" evidence="1">
    <location>
        <begin position="206"/>
        <end position="228"/>
    </location>
</feature>
<keyword evidence="1" id="KW-0472">Membrane</keyword>
<keyword evidence="1" id="KW-0812">Transmembrane</keyword>
<name>A0A9D6QJF3_UNCEI</name>
<reference evidence="2" key="1">
    <citation type="submission" date="2020-07" db="EMBL/GenBank/DDBJ databases">
        <title>Huge and variable diversity of episymbiotic CPR bacteria and DPANN archaea in groundwater ecosystems.</title>
        <authorList>
            <person name="He C.Y."/>
            <person name="Keren R."/>
            <person name="Whittaker M."/>
            <person name="Farag I.F."/>
            <person name="Doudna J."/>
            <person name="Cate J.H.D."/>
            <person name="Banfield J.F."/>
        </authorList>
    </citation>
    <scope>NUCLEOTIDE SEQUENCE</scope>
    <source>
        <strain evidence="2">NC_groundwater_928_Pr1_S-0.2um_72_17</strain>
    </source>
</reference>
<keyword evidence="1" id="KW-1133">Transmembrane helix</keyword>